<feature type="domain" description="YhaN AAA" evidence="2">
    <location>
        <begin position="1"/>
        <end position="207"/>
    </location>
</feature>
<evidence type="ECO:0000259" key="2">
    <source>
        <dbReference type="Pfam" id="PF13514"/>
    </source>
</evidence>
<feature type="coiled-coil region" evidence="1">
    <location>
        <begin position="393"/>
        <end position="420"/>
    </location>
</feature>
<sequence length="1163" mass="128991">MRLKRLDLTRYGNFTGRSIEFGEKQQGLPDLHIVYGPNEAGKSTALAAFLDLLFGIGTQSPFGFLHPYPTMRVGGLIEVGAEARELVRIKRPQNSLLDADDRPIAENVIRGELGGVDRESYRTMFSLDDETLEKGGESILASKGDLGELLFSASAGLADLSRRLLDLRAGAEGFYKYRARSGILAELKTRLAELKAERERFDTQASDYARLIDIRDRASSQYDEAIGERTRIQARVDEIQRHLAALPRLAALRAIRERLQPLAELPAPPPVWSEELPKLQKEEIELGVQTRAVADEIERLGAEIDSIVIDEPALRLLSKVEQLADLRARHVTAEKDIPERRLQLQAAELAVSGILTRMEREGEADPRRLLLGASTVGRLRELVESRSGIDSAIRTAATELTDARRRLTDAEALLREAGDDPKTERGRDGAIARLTAAMAASRNTDHVARRRLAERARETAITTLTDRLRTLHPWRGEVEDLVGMRCLSGDAIQQWKTALDNAQRELRQHVNDVDRLTSEIRRLEAERDAIAGMTGIVSDQEAAAIRTHREQAWSAHRRHLEATSADAFESALRHDDIVTSSRQAHMSDLAKLHQTGQSLAIAAAELTLVTELKDAAAAAVQSIREKIATAVRTMATSFADDVTLTDVEDWLARRDKALEAREAILAAEQDLREAKADAQEAHDRLKAALDGAGLSYDAESGFDGLLTAAQVVLDREGETRALRVATEERKRELLLRERAAEQANADEQAWTASWTTACKACWLGDQAEIPTLATVREILSAAGDLGPALEKKVGLVDRIEKMEKDQVSFRDEVAAICGDMAIPVGSNAVLDLAQRVGDRVRDAVAERARRTKTTDSLEEARKRNRLLAETLAVHEQQKQTMTSFFSVGSLAEVAGKLLDVAKRRELRQHVEDAEHEILEAMRLSDITEAGRILDTADRPALEAELIELKARFDDQDRRCHELFATRSQAIDQVEAIGGDSKVAEIEERRRTTLLEIQDGAERYLQLRAGTVAMEQALRAYRERHRSSMMTRASAAFRTVSRGAYSGLAAQPGKDGETLIALSEGGGSKSANELSKGTRFQLYLALRVAGYHEFVRARCPVPFIADDIMETFDDFRAEEAFRLFADMAGVGQVIYLTHHQHLCDIAKKVCPDARLHRIGTDQQE</sequence>
<feature type="coiled-coil region" evidence="1">
    <location>
        <begin position="492"/>
        <end position="533"/>
    </location>
</feature>
<name>A0A974AHF9_9BRAD</name>
<dbReference type="Gene3D" id="3.40.50.300">
    <property type="entry name" value="P-loop containing nucleotide triphosphate hydrolases"/>
    <property type="match status" value="2"/>
</dbReference>
<reference evidence="3" key="1">
    <citation type="submission" date="2020-06" db="EMBL/GenBank/DDBJ databases">
        <title>Whole Genome Sequence of Bradyrhizobium sp. Strain 66S1MB.</title>
        <authorList>
            <person name="Bromfield E."/>
            <person name="Cloutier S."/>
        </authorList>
    </citation>
    <scope>NUCLEOTIDE SEQUENCE</scope>
    <source>
        <strain evidence="3">66S1MB</strain>
    </source>
</reference>
<accession>A0A974AHF9</accession>
<dbReference type="RefSeq" id="WP_176534588.1">
    <property type="nucleotide sequence ID" value="NZ_CP088022.1"/>
</dbReference>
<proteinExistence type="predicted"/>
<evidence type="ECO:0000313" key="3">
    <source>
        <dbReference type="EMBL" id="NVL11701.1"/>
    </source>
</evidence>
<organism evidence="3">
    <name type="scientific">Bradyrhizobium quebecense</name>
    <dbReference type="NCBI Taxonomy" id="2748629"/>
    <lineage>
        <taxon>Bacteria</taxon>
        <taxon>Pseudomonadati</taxon>
        <taxon>Pseudomonadota</taxon>
        <taxon>Alphaproteobacteria</taxon>
        <taxon>Hyphomicrobiales</taxon>
        <taxon>Nitrobacteraceae</taxon>
        <taxon>Bradyrhizobium</taxon>
    </lineage>
</organism>
<keyword evidence="1" id="KW-0175">Coiled coil</keyword>
<gene>
    <name evidence="3" type="ORF">HU230_39820</name>
</gene>
<dbReference type="Pfam" id="PF13514">
    <property type="entry name" value="AAA_27"/>
    <property type="match status" value="1"/>
</dbReference>
<protein>
    <submittedName>
        <fullName evidence="3">AAA family ATPase</fullName>
    </submittedName>
</protein>
<feature type="coiled-coil region" evidence="1">
    <location>
        <begin position="657"/>
        <end position="691"/>
    </location>
</feature>
<dbReference type="PANTHER" id="PTHR41259:SF1">
    <property type="entry name" value="DOUBLE-STRAND BREAK REPAIR RAD50 ATPASE, PUTATIVE-RELATED"/>
    <property type="match status" value="1"/>
</dbReference>
<dbReference type="InterPro" id="IPR038734">
    <property type="entry name" value="YhaN_AAA"/>
</dbReference>
<evidence type="ECO:0000256" key="1">
    <source>
        <dbReference type="SAM" id="Coils"/>
    </source>
</evidence>
<dbReference type="PANTHER" id="PTHR41259">
    <property type="entry name" value="DOUBLE-STRAND BREAK REPAIR RAD50 ATPASE, PUTATIVE-RELATED"/>
    <property type="match status" value="1"/>
</dbReference>
<dbReference type="InterPro" id="IPR027417">
    <property type="entry name" value="P-loop_NTPase"/>
</dbReference>
<dbReference type="SUPFAM" id="SSF52540">
    <property type="entry name" value="P-loop containing nucleoside triphosphate hydrolases"/>
    <property type="match status" value="1"/>
</dbReference>
<comment type="caution">
    <text evidence="3">The sequence shown here is derived from an EMBL/GenBank/DDBJ whole genome shotgun (WGS) entry which is preliminary data.</text>
</comment>
<dbReference type="AlphaFoldDB" id="A0A974AHF9"/>
<dbReference type="EMBL" id="JABWSX010000001">
    <property type="protein sequence ID" value="NVL11701.1"/>
    <property type="molecule type" value="Genomic_DNA"/>
</dbReference>